<organism evidence="4 5">
    <name type="scientific">Pedobacter psychrodurus</name>
    <dbReference type="NCBI Taxonomy" id="2530456"/>
    <lineage>
        <taxon>Bacteria</taxon>
        <taxon>Pseudomonadati</taxon>
        <taxon>Bacteroidota</taxon>
        <taxon>Sphingobacteriia</taxon>
        <taxon>Sphingobacteriales</taxon>
        <taxon>Sphingobacteriaceae</taxon>
        <taxon>Pedobacter</taxon>
    </lineage>
</organism>
<comment type="caution">
    <text evidence="4">The sequence shown here is derived from an EMBL/GenBank/DDBJ whole genome shotgun (WGS) entry which is preliminary data.</text>
</comment>
<dbReference type="Pfam" id="PF01103">
    <property type="entry name" value="Omp85"/>
    <property type="match status" value="1"/>
</dbReference>
<keyword evidence="5" id="KW-1185">Reference proteome</keyword>
<sequence>MKQKILIPFVLVVISALNLSAQEREVYRDSVWISILPKYDSVSKIHRLIFGENYRKEYSLKAKLPILRLSEIWGGLKILQVGGGNQSKSLRLIDPKGNEWTMRSIEKYPEVLLPKGLQETFLRDIIKDNMSAQHPFSALIVPTLAREINVAHSEPTIGVVLADKNLGKYAADFENTIALLEKRDPWGKSDNTAKMHRKLTEDNDNSVDAEALLKLKCLDVLIGDWDRHDDQWRWLPVNKDKGYKYIPIPRDRDQVFFSSEGKIQRILQSSWSLPMMQGFERGIRNINWFLWEGREINSRWFNEMDFPKWDEVVRNFCSKMSDSVLSQALKKLPEPGYSLRQKKLLAELQSRRSRLPELMAEYYRFFNKIIDVELTDKNEFVNIRDTTNGKTALFIRKIGGSGATELIFSRLLDPEITKELRIYLHKGNDKVVINSGNLRIKIRIIGGYGEKSYAVNQSSRNIRLYDIEGRKILGSDAEKVILKLNSDSSNLSYHPKEIYARHYVSPNFGFNNDDGIGLGLTAKFTAPGFRKKPYHNIQTVSLLYSAATGAFRVAYRGEWFNVLGSAAITVGLKMHGPSNAQNFFGSGNQTPYDRNMPITYYRARFDFYEFNPGLKWSDKSYEVSMGLVMQHYRYQEKENQGRLISYPELRHSSDSLELETGKTYGGLNFSYQYHTKDGLVLPSKGIHLDVKMNAYKGLNSQSKSLMQITSSFSIYKTIDNKGILVISNRIGGGTTFGKPAFFQSQFLGGQNNLSGYRFYRFAGEHSIYNNIEIRLRLGSLTKHIFAGEVGLSGLYDVGRVWLRNEKSDTLHHGFGGGIYISPAAMAVIRLNANFSREGFFPVFSMAWRY</sequence>
<dbReference type="AlphaFoldDB" id="A0A4R0Q148"/>
<dbReference type="OrthoDB" id="333971at2"/>
<dbReference type="RefSeq" id="WP_131527811.1">
    <property type="nucleotide sequence ID" value="NZ_SJSO01000003.1"/>
</dbReference>
<proteinExistence type="predicted"/>
<comment type="subcellular location">
    <subcellularLocation>
        <location evidence="1">Membrane</location>
    </subcellularLocation>
</comment>
<accession>A0A4R0Q148</accession>
<gene>
    <name evidence="4" type="ORF">EZ456_04750</name>
</gene>
<dbReference type="GO" id="GO:0019867">
    <property type="term" value="C:outer membrane"/>
    <property type="evidence" value="ECO:0007669"/>
    <property type="project" value="InterPro"/>
</dbReference>
<name>A0A4R0Q148_9SPHI</name>
<evidence type="ECO:0000256" key="1">
    <source>
        <dbReference type="ARBA" id="ARBA00004370"/>
    </source>
</evidence>
<evidence type="ECO:0000259" key="3">
    <source>
        <dbReference type="Pfam" id="PF01103"/>
    </source>
</evidence>
<dbReference type="InterPro" id="IPR000184">
    <property type="entry name" value="Bac_surfAg_D15"/>
</dbReference>
<reference evidence="4 5" key="1">
    <citation type="submission" date="2019-02" db="EMBL/GenBank/DDBJ databases">
        <title>Pedobacter sp. RP-3-21 sp. nov., isolated from Arctic soil.</title>
        <authorList>
            <person name="Dahal R.H."/>
        </authorList>
    </citation>
    <scope>NUCLEOTIDE SEQUENCE [LARGE SCALE GENOMIC DNA]</scope>
    <source>
        <strain evidence="4 5">RP-3-21</strain>
    </source>
</reference>
<evidence type="ECO:0000313" key="4">
    <source>
        <dbReference type="EMBL" id="TCD28696.1"/>
    </source>
</evidence>
<dbReference type="EMBL" id="SJSO01000003">
    <property type="protein sequence ID" value="TCD28696.1"/>
    <property type="molecule type" value="Genomic_DNA"/>
</dbReference>
<keyword evidence="2" id="KW-0472">Membrane</keyword>
<protein>
    <recommendedName>
        <fullName evidence="3">Bacterial surface antigen (D15) domain-containing protein</fullName>
    </recommendedName>
</protein>
<feature type="domain" description="Bacterial surface antigen (D15)" evidence="3">
    <location>
        <begin position="601"/>
        <end position="811"/>
    </location>
</feature>
<evidence type="ECO:0000313" key="5">
    <source>
        <dbReference type="Proteomes" id="UP000293925"/>
    </source>
</evidence>
<evidence type="ECO:0000256" key="2">
    <source>
        <dbReference type="ARBA" id="ARBA00023136"/>
    </source>
</evidence>
<dbReference type="Proteomes" id="UP000293925">
    <property type="component" value="Unassembled WGS sequence"/>
</dbReference>
<dbReference type="Gene3D" id="2.40.160.50">
    <property type="entry name" value="membrane protein fhac: a member of the omp85/tpsb transporter family"/>
    <property type="match status" value="1"/>
</dbReference>